<feature type="transmembrane region" description="Helical" evidence="7">
    <location>
        <begin position="7"/>
        <end position="31"/>
    </location>
</feature>
<keyword evidence="4 7" id="KW-0812">Transmembrane</keyword>
<keyword evidence="3" id="KW-1003">Cell membrane</keyword>
<dbReference type="RefSeq" id="WP_130474118.1">
    <property type="nucleotide sequence ID" value="NZ_SFCC01000002.1"/>
</dbReference>
<dbReference type="InterPro" id="IPR000515">
    <property type="entry name" value="MetI-like"/>
</dbReference>
<name>A0A4Q7JE17_9PSEU</name>
<evidence type="ECO:0000256" key="7">
    <source>
        <dbReference type="RuleBase" id="RU363032"/>
    </source>
</evidence>
<feature type="transmembrane region" description="Helical" evidence="7">
    <location>
        <begin position="217"/>
        <end position="233"/>
    </location>
</feature>
<evidence type="ECO:0000259" key="8">
    <source>
        <dbReference type="PROSITE" id="PS50928"/>
    </source>
</evidence>
<keyword evidence="10" id="KW-1185">Reference proteome</keyword>
<keyword evidence="2 7" id="KW-0813">Transport</keyword>
<sequence length="251" mass="26509">MKIAVRGLLGILGVLGLWELGSLVGLFPEYYLPPPSTVLPRLVELFGDDGFVRAVVATMLAWAIGMVIATAIAVPAGLLLGSIPSVRIATRTIIEFLRPIPSVALIPLVIVLVGAGPEAKISLAVYAALWPIMFNTVYALDEIDPLLIDTARAMGLGRVRTMYAVALPHAAPFILTGVRMSSAVTLIVVISVEYLAGGTIGLGTFTLEAASTGGRQDLVLAATMLAGLIGYLIDEGMQRLRRRAFGWAEAT</sequence>
<feature type="transmembrane region" description="Helical" evidence="7">
    <location>
        <begin position="121"/>
        <end position="140"/>
    </location>
</feature>
<comment type="subcellular location">
    <subcellularLocation>
        <location evidence="1 7">Cell membrane</location>
        <topology evidence="1 7">Multi-pass membrane protein</topology>
    </subcellularLocation>
</comment>
<dbReference type="AlphaFoldDB" id="A0A4Q7JE17"/>
<dbReference type="Gene3D" id="1.10.3720.10">
    <property type="entry name" value="MetI-like"/>
    <property type="match status" value="1"/>
</dbReference>
<dbReference type="Pfam" id="PF00528">
    <property type="entry name" value="BPD_transp_1"/>
    <property type="match status" value="1"/>
</dbReference>
<keyword evidence="5 7" id="KW-1133">Transmembrane helix</keyword>
<keyword evidence="6 7" id="KW-0472">Membrane</keyword>
<dbReference type="PANTHER" id="PTHR30151">
    <property type="entry name" value="ALKANE SULFONATE ABC TRANSPORTER-RELATED, MEMBRANE SUBUNIT"/>
    <property type="match status" value="1"/>
</dbReference>
<dbReference type="OrthoDB" id="5458199at2"/>
<comment type="caution">
    <text evidence="9">The sequence shown here is derived from an EMBL/GenBank/DDBJ whole genome shotgun (WGS) entry which is preliminary data.</text>
</comment>
<evidence type="ECO:0000256" key="5">
    <source>
        <dbReference type="ARBA" id="ARBA00022989"/>
    </source>
</evidence>
<dbReference type="CDD" id="cd06261">
    <property type="entry name" value="TM_PBP2"/>
    <property type="match status" value="1"/>
</dbReference>
<dbReference type="EMBL" id="SFCC01000002">
    <property type="protein sequence ID" value="RZQ65332.1"/>
    <property type="molecule type" value="Genomic_DNA"/>
</dbReference>
<feature type="domain" description="ABC transmembrane type-1" evidence="8">
    <location>
        <begin position="55"/>
        <end position="237"/>
    </location>
</feature>
<evidence type="ECO:0000256" key="3">
    <source>
        <dbReference type="ARBA" id="ARBA00022475"/>
    </source>
</evidence>
<dbReference type="GO" id="GO:0005886">
    <property type="term" value="C:plasma membrane"/>
    <property type="evidence" value="ECO:0007669"/>
    <property type="project" value="UniProtKB-SubCell"/>
</dbReference>
<protein>
    <submittedName>
        <fullName evidence="9">ABC transporter permease</fullName>
    </submittedName>
</protein>
<evidence type="ECO:0000256" key="2">
    <source>
        <dbReference type="ARBA" id="ARBA00022448"/>
    </source>
</evidence>
<evidence type="ECO:0000256" key="4">
    <source>
        <dbReference type="ARBA" id="ARBA00022692"/>
    </source>
</evidence>
<accession>A0A4Q7JE17</accession>
<gene>
    <name evidence="9" type="ORF">EWH70_05490</name>
</gene>
<evidence type="ECO:0000256" key="6">
    <source>
        <dbReference type="ARBA" id="ARBA00023136"/>
    </source>
</evidence>
<feature type="transmembrane region" description="Helical" evidence="7">
    <location>
        <begin position="96"/>
        <end position="115"/>
    </location>
</feature>
<proteinExistence type="inferred from homology"/>
<dbReference type="PROSITE" id="PS50928">
    <property type="entry name" value="ABC_TM1"/>
    <property type="match status" value="1"/>
</dbReference>
<dbReference type="PANTHER" id="PTHR30151:SF0">
    <property type="entry name" value="ABC TRANSPORTER PERMEASE PROTEIN MJ0413-RELATED"/>
    <property type="match status" value="1"/>
</dbReference>
<organism evidence="9 10">
    <name type="scientific">Amycolatopsis suaedae</name>
    <dbReference type="NCBI Taxonomy" id="2510978"/>
    <lineage>
        <taxon>Bacteria</taxon>
        <taxon>Bacillati</taxon>
        <taxon>Actinomycetota</taxon>
        <taxon>Actinomycetes</taxon>
        <taxon>Pseudonocardiales</taxon>
        <taxon>Pseudonocardiaceae</taxon>
        <taxon>Amycolatopsis</taxon>
    </lineage>
</organism>
<comment type="similarity">
    <text evidence="7">Belongs to the binding-protein-dependent transport system permease family.</text>
</comment>
<dbReference type="InterPro" id="IPR035906">
    <property type="entry name" value="MetI-like_sf"/>
</dbReference>
<reference evidence="9 10" key="1">
    <citation type="submission" date="2019-02" db="EMBL/GenBank/DDBJ databases">
        <title>Draft genome sequence of Amycolatopsis sp. 8-3EHSu isolated from roots of Suaeda maritima.</title>
        <authorList>
            <person name="Duangmal K."/>
            <person name="Chantavorakit T."/>
        </authorList>
    </citation>
    <scope>NUCLEOTIDE SEQUENCE [LARGE SCALE GENOMIC DNA]</scope>
    <source>
        <strain evidence="9 10">8-3EHSu</strain>
    </source>
</reference>
<evidence type="ECO:0000313" key="10">
    <source>
        <dbReference type="Proteomes" id="UP000292003"/>
    </source>
</evidence>
<dbReference type="SUPFAM" id="SSF161098">
    <property type="entry name" value="MetI-like"/>
    <property type="match status" value="1"/>
</dbReference>
<feature type="transmembrane region" description="Helical" evidence="7">
    <location>
        <begin position="51"/>
        <end position="84"/>
    </location>
</feature>
<dbReference type="GO" id="GO:0055085">
    <property type="term" value="P:transmembrane transport"/>
    <property type="evidence" value="ECO:0007669"/>
    <property type="project" value="InterPro"/>
</dbReference>
<feature type="transmembrane region" description="Helical" evidence="7">
    <location>
        <begin position="184"/>
        <end position="205"/>
    </location>
</feature>
<evidence type="ECO:0000256" key="1">
    <source>
        <dbReference type="ARBA" id="ARBA00004651"/>
    </source>
</evidence>
<evidence type="ECO:0000313" key="9">
    <source>
        <dbReference type="EMBL" id="RZQ65332.1"/>
    </source>
</evidence>
<dbReference type="Proteomes" id="UP000292003">
    <property type="component" value="Unassembled WGS sequence"/>
</dbReference>